<evidence type="ECO:0000313" key="2">
    <source>
        <dbReference type="EMBL" id="KKN39003.1"/>
    </source>
</evidence>
<dbReference type="EMBL" id="LAZR01001789">
    <property type="protein sequence ID" value="KKN39003.1"/>
    <property type="molecule type" value="Genomic_DNA"/>
</dbReference>
<reference evidence="2" key="1">
    <citation type="journal article" date="2015" name="Nature">
        <title>Complex archaea that bridge the gap between prokaryotes and eukaryotes.</title>
        <authorList>
            <person name="Spang A."/>
            <person name="Saw J.H."/>
            <person name="Jorgensen S.L."/>
            <person name="Zaremba-Niedzwiedzka K."/>
            <person name="Martijn J."/>
            <person name="Lind A.E."/>
            <person name="van Eijk R."/>
            <person name="Schleper C."/>
            <person name="Guy L."/>
            <person name="Ettema T.J."/>
        </authorList>
    </citation>
    <scope>NUCLEOTIDE SEQUENCE</scope>
</reference>
<evidence type="ECO:0000256" key="1">
    <source>
        <dbReference type="SAM" id="MobiDB-lite"/>
    </source>
</evidence>
<protein>
    <submittedName>
        <fullName evidence="2">Uncharacterized protein</fullName>
    </submittedName>
</protein>
<proteinExistence type="predicted"/>
<gene>
    <name evidence="2" type="ORF">LCGC14_0747850</name>
</gene>
<name>A0A0F9TBX2_9ZZZZ</name>
<sequence length="73" mass="8371">MTNYYEIRGGPQDGSSFGLDTDSDSPPDEIFWRRGSDKHVAVHVRKKVGGRWVYVFDGWNTTKELGHEHFEGD</sequence>
<organism evidence="2">
    <name type="scientific">marine sediment metagenome</name>
    <dbReference type="NCBI Taxonomy" id="412755"/>
    <lineage>
        <taxon>unclassified sequences</taxon>
        <taxon>metagenomes</taxon>
        <taxon>ecological metagenomes</taxon>
    </lineage>
</organism>
<dbReference type="AlphaFoldDB" id="A0A0F9TBX2"/>
<accession>A0A0F9TBX2</accession>
<comment type="caution">
    <text evidence="2">The sequence shown here is derived from an EMBL/GenBank/DDBJ whole genome shotgun (WGS) entry which is preliminary data.</text>
</comment>
<feature type="region of interest" description="Disordered" evidence="1">
    <location>
        <begin position="1"/>
        <end position="23"/>
    </location>
</feature>